<organism evidence="1 2">
    <name type="scientific">Seminavis robusta</name>
    <dbReference type="NCBI Taxonomy" id="568900"/>
    <lineage>
        <taxon>Eukaryota</taxon>
        <taxon>Sar</taxon>
        <taxon>Stramenopiles</taxon>
        <taxon>Ochrophyta</taxon>
        <taxon>Bacillariophyta</taxon>
        <taxon>Bacillariophyceae</taxon>
        <taxon>Bacillariophycidae</taxon>
        <taxon>Naviculales</taxon>
        <taxon>Naviculaceae</taxon>
        <taxon>Seminavis</taxon>
    </lineage>
</organism>
<name>A0A9N8HL39_9STRA</name>
<proteinExistence type="predicted"/>
<comment type="caution">
    <text evidence="1">The sequence shown here is derived from an EMBL/GenBank/DDBJ whole genome shotgun (WGS) entry which is preliminary data.</text>
</comment>
<reference evidence="1" key="1">
    <citation type="submission" date="2020-06" db="EMBL/GenBank/DDBJ databases">
        <authorList>
            <consortium name="Plant Systems Biology data submission"/>
        </authorList>
    </citation>
    <scope>NUCLEOTIDE SEQUENCE</scope>
    <source>
        <strain evidence="1">D6</strain>
    </source>
</reference>
<sequence length="176" mass="18865">MKKRYKASLPDIQLGTAVKVKVHSNDIHQSNGVLGIVFKWTPSGGVQIITSVGIVTKQSNKPYIIPANQYLVLPDDAIAVMPELAKLQTDVRASRGVLDRSVYPSIGLVLHIKSCTSGKELPHANANVKKAVPKAVAARNWRSAAVVLVDAADSATTLSTADPQLKWHSKVLIAVT</sequence>
<keyword evidence="2" id="KW-1185">Reference proteome</keyword>
<gene>
    <name evidence="1" type="ORF">SEMRO_997_G229410.1</name>
</gene>
<dbReference type="EMBL" id="CAICTM010000995">
    <property type="protein sequence ID" value="CAB9519203.1"/>
    <property type="molecule type" value="Genomic_DNA"/>
</dbReference>
<evidence type="ECO:0000313" key="2">
    <source>
        <dbReference type="Proteomes" id="UP001153069"/>
    </source>
</evidence>
<dbReference type="AlphaFoldDB" id="A0A9N8HL39"/>
<evidence type="ECO:0000313" key="1">
    <source>
        <dbReference type="EMBL" id="CAB9519203.1"/>
    </source>
</evidence>
<dbReference type="Proteomes" id="UP001153069">
    <property type="component" value="Unassembled WGS sequence"/>
</dbReference>
<accession>A0A9N8HL39</accession>
<protein>
    <submittedName>
        <fullName evidence="1">Uncharacterized protein</fullName>
    </submittedName>
</protein>